<dbReference type="eggNOG" id="COG0193">
    <property type="taxonomic scope" value="Bacteria"/>
</dbReference>
<evidence type="ECO:0000256" key="9">
    <source>
        <dbReference type="RuleBase" id="RU000673"/>
    </source>
</evidence>
<keyword evidence="3 8" id="KW-0378">Hydrolase</keyword>
<dbReference type="InterPro" id="IPR036416">
    <property type="entry name" value="Pept_tRNA_hydro_sf"/>
</dbReference>
<dbReference type="GO" id="GO:0072344">
    <property type="term" value="P:rescue of stalled ribosome"/>
    <property type="evidence" value="ECO:0007669"/>
    <property type="project" value="UniProtKB-UniRule"/>
</dbReference>
<organism evidence="11 12">
    <name type="scientific">Acetivibrio thermocellus (strain ATCC 27405 / DSM 1237 / JCM 9322 / NBRC 103400 / NCIMB 10682 / NRRL B-4536 / VPI 7372)</name>
    <name type="common">Clostridium thermocellum</name>
    <dbReference type="NCBI Taxonomy" id="203119"/>
    <lineage>
        <taxon>Bacteria</taxon>
        <taxon>Bacillati</taxon>
        <taxon>Bacillota</taxon>
        <taxon>Clostridia</taxon>
        <taxon>Eubacteriales</taxon>
        <taxon>Oscillospiraceae</taxon>
        <taxon>Acetivibrio</taxon>
    </lineage>
</organism>
<evidence type="ECO:0000256" key="3">
    <source>
        <dbReference type="ARBA" id="ARBA00022801"/>
    </source>
</evidence>
<dbReference type="SUPFAM" id="SSF53178">
    <property type="entry name" value="Peptidyl-tRNA hydrolase-like"/>
    <property type="match status" value="1"/>
</dbReference>
<name>A3DIQ1_ACET2</name>
<feature type="site" description="Discriminates between blocked and unblocked aminoacyl-tRNA" evidence="8">
    <location>
        <position position="19"/>
    </location>
</feature>
<proteinExistence type="inferred from homology"/>
<dbReference type="KEGG" id="cth:Cthe_2631"/>
<keyword evidence="12" id="KW-1185">Reference proteome</keyword>
<comment type="similarity">
    <text evidence="5 8 10">Belongs to the PTH family.</text>
</comment>
<dbReference type="Gene3D" id="3.40.50.1470">
    <property type="entry name" value="Peptidyl-tRNA hydrolase"/>
    <property type="match status" value="1"/>
</dbReference>
<gene>
    <name evidence="8" type="primary">pth</name>
    <name evidence="11" type="ordered locus">Cthe_2631</name>
</gene>
<evidence type="ECO:0000256" key="4">
    <source>
        <dbReference type="ARBA" id="ARBA00022884"/>
    </source>
</evidence>
<dbReference type="GO" id="GO:0006515">
    <property type="term" value="P:protein quality control for misfolded or incompletely synthesized proteins"/>
    <property type="evidence" value="ECO:0007669"/>
    <property type="project" value="UniProtKB-UniRule"/>
</dbReference>
<dbReference type="PANTHER" id="PTHR17224">
    <property type="entry name" value="PEPTIDYL-TRNA HYDROLASE"/>
    <property type="match status" value="1"/>
</dbReference>
<evidence type="ECO:0000256" key="5">
    <source>
        <dbReference type="ARBA" id="ARBA00038063"/>
    </source>
</evidence>
<dbReference type="NCBIfam" id="TIGR00447">
    <property type="entry name" value="pth"/>
    <property type="match status" value="1"/>
</dbReference>
<dbReference type="HAMAP" id="MF_00083">
    <property type="entry name" value="Pept_tRNA_hydro_bact"/>
    <property type="match status" value="1"/>
</dbReference>
<protein>
    <recommendedName>
        <fullName evidence="7 8">Peptidyl-tRNA hydrolase</fullName>
        <shortName evidence="8">Pth</shortName>
        <ecNumber evidence="1 8">3.1.1.29</ecNumber>
    </recommendedName>
</protein>
<dbReference type="HOGENOM" id="CLU_062456_4_1_9"/>
<keyword evidence="4 8" id="KW-0694">RNA-binding</keyword>
<comment type="function">
    <text evidence="8">Catalyzes the release of premature peptidyl moieties from peptidyl-tRNA molecules trapped in stalled 50S ribosomal subunits, and thus maintains levels of free tRNAs and 50S ribosomes.</text>
</comment>
<keyword evidence="8" id="KW-0963">Cytoplasm</keyword>
<dbReference type="GO" id="GO:0004045">
    <property type="term" value="F:peptidyl-tRNA hydrolase activity"/>
    <property type="evidence" value="ECO:0007669"/>
    <property type="project" value="UniProtKB-UniRule"/>
</dbReference>
<evidence type="ECO:0000256" key="10">
    <source>
        <dbReference type="RuleBase" id="RU004320"/>
    </source>
</evidence>
<comment type="catalytic activity">
    <reaction evidence="6 8 9">
        <text>an N-acyl-L-alpha-aminoacyl-tRNA + H2O = an N-acyl-L-amino acid + a tRNA + H(+)</text>
        <dbReference type="Rhea" id="RHEA:54448"/>
        <dbReference type="Rhea" id="RHEA-COMP:10123"/>
        <dbReference type="Rhea" id="RHEA-COMP:13883"/>
        <dbReference type="ChEBI" id="CHEBI:15377"/>
        <dbReference type="ChEBI" id="CHEBI:15378"/>
        <dbReference type="ChEBI" id="CHEBI:59874"/>
        <dbReference type="ChEBI" id="CHEBI:78442"/>
        <dbReference type="ChEBI" id="CHEBI:138191"/>
        <dbReference type="EC" id="3.1.1.29"/>
    </reaction>
</comment>
<feature type="binding site" evidence="8">
    <location>
        <position position="122"/>
    </location>
    <ligand>
        <name>tRNA</name>
        <dbReference type="ChEBI" id="CHEBI:17843"/>
    </ligand>
</feature>
<evidence type="ECO:0000256" key="1">
    <source>
        <dbReference type="ARBA" id="ARBA00013260"/>
    </source>
</evidence>
<dbReference type="InterPro" id="IPR001328">
    <property type="entry name" value="Pept_tRNA_hydro"/>
</dbReference>
<reference evidence="12" key="1">
    <citation type="submission" date="2007-02" db="EMBL/GenBank/DDBJ databases">
        <title>Complete sequence of Clostridium thermocellum ATCC 27405.</title>
        <authorList>
            <consortium name="US DOE Joint Genome Institute"/>
            <person name="Copeland A."/>
            <person name="Lucas S."/>
            <person name="Lapidus A."/>
            <person name="Barry K."/>
            <person name="Detter J.C."/>
            <person name="Glavina del Rio T."/>
            <person name="Hammon N."/>
            <person name="Israni S."/>
            <person name="Dalin E."/>
            <person name="Tice H."/>
            <person name="Pitluck S."/>
            <person name="Chertkov O."/>
            <person name="Brettin T."/>
            <person name="Bruce D."/>
            <person name="Han C."/>
            <person name="Tapia R."/>
            <person name="Gilna P."/>
            <person name="Schmutz J."/>
            <person name="Larimer F."/>
            <person name="Land M."/>
            <person name="Hauser L."/>
            <person name="Kyrpides N."/>
            <person name="Mikhailova N."/>
            <person name="Wu J.H.D."/>
            <person name="Newcomb M."/>
            <person name="Richardson P."/>
        </authorList>
    </citation>
    <scope>NUCLEOTIDE SEQUENCE [LARGE SCALE GENOMIC DNA]</scope>
    <source>
        <strain evidence="12">ATCC 27405 / DSM 1237 / JCM 9322 / NBRC 103400 / NCIMB 10682 / NRRL B-4536 / VPI 7372</strain>
    </source>
</reference>
<sequence length="196" mass="22119">MQKEVENLEDLFVIVGLGNPGAKYENTRHNVGFDTVEFLSKRHDIRLGKLKHKALIGDGEIGGRKVILAKPQTFMNLSGESVREIVEWYKIPVKNIIIIYDDIDLPVGKLRLRPKGSAGTHNGMRSVIYQLQSEEFPRIRIGIDKPPEGWDLISYVLSRFSADERKKIDEAVEKAADAVETILKSGIDSAMNKYNK</sequence>
<reference evidence="11 12" key="2">
    <citation type="journal article" date="2013" name="Biotechnol. Biofuels">
        <title>Global transcriptome analysis of Clostridium thermocellum ATCC 27405 during growth on dilute acid pretreated Populus and switchgrass.</title>
        <authorList>
            <person name="Wilson C.M."/>
            <person name="Rodriguez M.Jr."/>
            <person name="Johnson C.M."/>
            <person name="Martin S.L."/>
            <person name="Chu T.M."/>
            <person name="Wolfinger R.D."/>
            <person name="Hauser L.J."/>
            <person name="Land M.L."/>
            <person name="Klingeman D.M."/>
            <person name="Syed M.H."/>
            <person name="Ragauskas A.J."/>
            <person name="Tschaplinski T.J."/>
            <person name="Mielenz J.R."/>
            <person name="Brown S.D."/>
        </authorList>
    </citation>
    <scope>NUCLEOTIDE SEQUENCE [LARGE SCALE GENOMIC DNA]</scope>
    <source>
        <strain evidence="12">ATCC 27405 / DSM 1237 / JCM 9322 / NBRC 103400 / NCIMB 10682 / NRRL B-4536 / VPI 7372</strain>
    </source>
</reference>
<dbReference type="InterPro" id="IPR018171">
    <property type="entry name" value="Pept_tRNA_hydro_CS"/>
</dbReference>
<feature type="binding site" evidence="8">
    <location>
        <position position="76"/>
    </location>
    <ligand>
        <name>tRNA</name>
        <dbReference type="ChEBI" id="CHEBI:17843"/>
    </ligand>
</feature>
<evidence type="ECO:0000256" key="6">
    <source>
        <dbReference type="ARBA" id="ARBA00048707"/>
    </source>
</evidence>
<comment type="subcellular location">
    <subcellularLocation>
        <location evidence="8">Cytoplasm</location>
    </subcellularLocation>
</comment>
<dbReference type="GO" id="GO:0000049">
    <property type="term" value="F:tRNA binding"/>
    <property type="evidence" value="ECO:0007669"/>
    <property type="project" value="UniProtKB-UniRule"/>
</dbReference>
<dbReference type="FunFam" id="3.40.50.1470:FF:000001">
    <property type="entry name" value="Peptidyl-tRNA hydrolase"/>
    <property type="match status" value="1"/>
</dbReference>
<dbReference type="Pfam" id="PF01195">
    <property type="entry name" value="Pept_tRNA_hydro"/>
    <property type="match status" value="1"/>
</dbReference>
<feature type="binding site" evidence="8">
    <location>
        <position position="24"/>
    </location>
    <ligand>
        <name>tRNA</name>
        <dbReference type="ChEBI" id="CHEBI:17843"/>
    </ligand>
</feature>
<dbReference type="AlphaFoldDB" id="A3DIQ1"/>
<accession>A3DIQ1</accession>
<dbReference type="GO" id="GO:0005737">
    <property type="term" value="C:cytoplasm"/>
    <property type="evidence" value="ECO:0007669"/>
    <property type="project" value="UniProtKB-SubCell"/>
</dbReference>
<dbReference type="STRING" id="203119.Cthe_2631"/>
<dbReference type="PANTHER" id="PTHR17224:SF1">
    <property type="entry name" value="PEPTIDYL-TRNA HYDROLASE"/>
    <property type="match status" value="1"/>
</dbReference>
<dbReference type="Proteomes" id="UP000002145">
    <property type="component" value="Chromosome"/>
</dbReference>
<feature type="site" description="Stabilizes the basic form of H active site to accept a proton" evidence="8">
    <location>
        <position position="101"/>
    </location>
</feature>
<dbReference type="PROSITE" id="PS01196">
    <property type="entry name" value="PEPT_TRNA_HYDROL_2"/>
    <property type="match status" value="1"/>
</dbReference>
<evidence type="ECO:0000256" key="8">
    <source>
        <dbReference type="HAMAP-Rule" id="MF_00083"/>
    </source>
</evidence>
<evidence type="ECO:0000313" key="11">
    <source>
        <dbReference type="EMBL" id="ABN53830.1"/>
    </source>
</evidence>
<comment type="function">
    <text evidence="8">Hydrolyzes ribosome-free peptidyl-tRNAs (with 1 or more amino acids incorporated), which drop off the ribosome during protein synthesis, or as a result of ribosome stalling.</text>
</comment>
<dbReference type="PROSITE" id="PS01195">
    <property type="entry name" value="PEPT_TRNA_HYDROL_1"/>
    <property type="match status" value="1"/>
</dbReference>
<evidence type="ECO:0000256" key="7">
    <source>
        <dbReference type="ARBA" id="ARBA00050038"/>
    </source>
</evidence>
<dbReference type="CDD" id="cd00462">
    <property type="entry name" value="PTH"/>
    <property type="match status" value="1"/>
</dbReference>
<comment type="subunit">
    <text evidence="8">Monomer.</text>
</comment>
<evidence type="ECO:0000256" key="2">
    <source>
        <dbReference type="ARBA" id="ARBA00022555"/>
    </source>
</evidence>
<dbReference type="EMBL" id="CP000568">
    <property type="protein sequence ID" value="ABN53830.1"/>
    <property type="molecule type" value="Genomic_DNA"/>
</dbReference>
<evidence type="ECO:0000313" key="12">
    <source>
        <dbReference type="Proteomes" id="UP000002145"/>
    </source>
</evidence>
<dbReference type="EC" id="3.1.1.29" evidence="1 8"/>
<feature type="binding site" evidence="8">
    <location>
        <position position="74"/>
    </location>
    <ligand>
        <name>tRNA</name>
        <dbReference type="ChEBI" id="CHEBI:17843"/>
    </ligand>
</feature>
<keyword evidence="2 8" id="KW-0820">tRNA-binding</keyword>
<feature type="active site" description="Proton acceptor" evidence="8">
    <location>
        <position position="29"/>
    </location>
</feature>